<accession>A0A409Y6W2</accession>
<protein>
    <submittedName>
        <fullName evidence="1">Uncharacterized protein</fullName>
    </submittedName>
</protein>
<evidence type="ECO:0000313" key="1">
    <source>
        <dbReference type="EMBL" id="PPQ98730.1"/>
    </source>
</evidence>
<dbReference type="EMBL" id="NHTK01001378">
    <property type="protein sequence ID" value="PPQ98730.1"/>
    <property type="molecule type" value="Genomic_DNA"/>
</dbReference>
<keyword evidence="2" id="KW-1185">Reference proteome</keyword>
<sequence>MNKDLFASHLRRRGPNFMDRLGELMKHTTHLAYIIDVYYTTEECSRLKKLIEYSPKIQDLAIWHYEALWKVHEAVIKLSGLKRLSASFYAMSKEKILLPTYLGLTHLEIIEDIEPSLISYFQNLTHLCLSIPCNRWRETCDQATDKEKGCRSLRVLVLFWEGFGDVMSHIYPDQRCVVLLDQMKHEVNWMEGAEGNIDFWEFAERIVIAREKKYLLPYEGGFEGVPIDEQSFLIEDDLTEEGQLWWIQRKANPDVPYVPNAPIKYIEGETLSEDETSSEE</sequence>
<dbReference type="OrthoDB" id="3145912at2759"/>
<dbReference type="InParanoid" id="A0A409Y6W2"/>
<gene>
    <name evidence="1" type="ORF">CVT24_003438</name>
</gene>
<proteinExistence type="predicted"/>
<dbReference type="AlphaFoldDB" id="A0A409Y6W2"/>
<dbReference type="Gene3D" id="3.80.10.10">
    <property type="entry name" value="Ribonuclease Inhibitor"/>
    <property type="match status" value="1"/>
</dbReference>
<name>A0A409Y6W2_9AGAR</name>
<dbReference type="InterPro" id="IPR032675">
    <property type="entry name" value="LRR_dom_sf"/>
</dbReference>
<reference evidence="1 2" key="1">
    <citation type="journal article" date="2018" name="Evol. Lett.">
        <title>Horizontal gene cluster transfer increased hallucinogenic mushroom diversity.</title>
        <authorList>
            <person name="Reynolds H.T."/>
            <person name="Vijayakumar V."/>
            <person name="Gluck-Thaler E."/>
            <person name="Korotkin H.B."/>
            <person name="Matheny P.B."/>
            <person name="Slot J.C."/>
        </authorList>
    </citation>
    <scope>NUCLEOTIDE SEQUENCE [LARGE SCALE GENOMIC DNA]</scope>
    <source>
        <strain evidence="1 2">2629</strain>
    </source>
</reference>
<dbReference type="SUPFAM" id="SSF52047">
    <property type="entry name" value="RNI-like"/>
    <property type="match status" value="1"/>
</dbReference>
<dbReference type="Proteomes" id="UP000284842">
    <property type="component" value="Unassembled WGS sequence"/>
</dbReference>
<organism evidence="1 2">
    <name type="scientific">Panaeolus cyanescens</name>
    <dbReference type="NCBI Taxonomy" id="181874"/>
    <lineage>
        <taxon>Eukaryota</taxon>
        <taxon>Fungi</taxon>
        <taxon>Dikarya</taxon>
        <taxon>Basidiomycota</taxon>
        <taxon>Agaricomycotina</taxon>
        <taxon>Agaricomycetes</taxon>
        <taxon>Agaricomycetidae</taxon>
        <taxon>Agaricales</taxon>
        <taxon>Agaricineae</taxon>
        <taxon>Galeropsidaceae</taxon>
        <taxon>Panaeolus</taxon>
    </lineage>
</organism>
<comment type="caution">
    <text evidence="1">The sequence shown here is derived from an EMBL/GenBank/DDBJ whole genome shotgun (WGS) entry which is preliminary data.</text>
</comment>
<evidence type="ECO:0000313" key="2">
    <source>
        <dbReference type="Proteomes" id="UP000284842"/>
    </source>
</evidence>